<dbReference type="FunCoup" id="A0A1B1YRR5">
    <property type="interactions" value="26"/>
</dbReference>
<evidence type="ECO:0000256" key="5">
    <source>
        <dbReference type="ARBA" id="ARBA00023002"/>
    </source>
</evidence>
<name>A0A1B1YRR5_9GAMM</name>
<keyword evidence="4" id="KW-0223">Dioxygenase</keyword>
<comment type="pathway">
    <text evidence="1">Aromatic compound metabolism.</text>
</comment>
<evidence type="ECO:0000313" key="6">
    <source>
        <dbReference type="EMBL" id="ANX03377.1"/>
    </source>
</evidence>
<evidence type="ECO:0000313" key="7">
    <source>
        <dbReference type="Proteomes" id="UP000092952"/>
    </source>
</evidence>
<dbReference type="AlphaFoldDB" id="A0A1B1YRR5"/>
<evidence type="ECO:0000256" key="2">
    <source>
        <dbReference type="ARBA" id="ARBA00009570"/>
    </source>
</evidence>
<dbReference type="PANTHER" id="PTHR41534">
    <property type="entry name" value="BLR3401 PROTEIN"/>
    <property type="match status" value="1"/>
</dbReference>
<proteinExistence type="inferred from homology"/>
<dbReference type="EMBL" id="CP014671">
    <property type="protein sequence ID" value="ANX03377.1"/>
    <property type="molecule type" value="Genomic_DNA"/>
</dbReference>
<keyword evidence="5" id="KW-0560">Oxidoreductase</keyword>
<protein>
    <recommendedName>
        <fullName evidence="8">3-phenylpropionate dioxygenase</fullName>
    </recommendedName>
</protein>
<evidence type="ECO:0000256" key="4">
    <source>
        <dbReference type="ARBA" id="ARBA00022964"/>
    </source>
</evidence>
<dbReference type="InterPro" id="IPR000391">
    <property type="entry name" value="Rng_hydr_dOase-bsu"/>
</dbReference>
<dbReference type="SUPFAM" id="SSF54427">
    <property type="entry name" value="NTF2-like"/>
    <property type="match status" value="1"/>
</dbReference>
<dbReference type="PANTHER" id="PTHR41534:SF2">
    <property type="entry name" value="3-PHENYLPROPIONATE_CINNAMIC ACID DIOXYGENASE SUBUNIT BETA"/>
    <property type="match status" value="1"/>
</dbReference>
<dbReference type="RefSeq" id="WP_068802878.1">
    <property type="nucleotide sequence ID" value="NZ_CP014671.1"/>
</dbReference>
<dbReference type="InterPro" id="IPR032710">
    <property type="entry name" value="NTF2-like_dom_sf"/>
</dbReference>
<keyword evidence="3" id="KW-0058">Aromatic hydrocarbons catabolism</keyword>
<dbReference type="NCBIfam" id="NF007479">
    <property type="entry name" value="PRK10069.1"/>
    <property type="match status" value="1"/>
</dbReference>
<dbReference type="KEGG" id="gbi:PG2T_03670"/>
<organism evidence="6 7">
    <name type="scientific">Immundisolibacter cernigliae</name>
    <dbReference type="NCBI Taxonomy" id="1810504"/>
    <lineage>
        <taxon>Bacteria</taxon>
        <taxon>Pseudomonadati</taxon>
        <taxon>Pseudomonadota</taxon>
        <taxon>Gammaproteobacteria</taxon>
        <taxon>Immundisolibacterales</taxon>
        <taxon>Immundisolibacteraceae</taxon>
        <taxon>Immundisolibacter</taxon>
    </lineage>
</organism>
<comment type="similarity">
    <text evidence="2">Belongs to the bacterial ring-hydroxylating dioxygenase beta subunit family.</text>
</comment>
<dbReference type="InParanoid" id="A0A1B1YRR5"/>
<accession>A0A1B1YRR5</accession>
<dbReference type="Proteomes" id="UP000092952">
    <property type="component" value="Chromosome"/>
</dbReference>
<dbReference type="STRING" id="1810504.PG2T_03670"/>
<dbReference type="CDD" id="cd00667">
    <property type="entry name" value="ring_hydroxylating_dioxygenases_beta"/>
    <property type="match status" value="1"/>
</dbReference>
<dbReference type="GO" id="GO:0019380">
    <property type="term" value="P:3-phenylpropionate catabolic process"/>
    <property type="evidence" value="ECO:0007669"/>
    <property type="project" value="TreeGrafter"/>
</dbReference>
<dbReference type="OrthoDB" id="7062869at2"/>
<dbReference type="Pfam" id="PF00866">
    <property type="entry name" value="Ring_hydroxyl_B"/>
    <property type="match status" value="1"/>
</dbReference>
<keyword evidence="7" id="KW-1185">Reference proteome</keyword>
<evidence type="ECO:0008006" key="8">
    <source>
        <dbReference type="Google" id="ProtNLM"/>
    </source>
</evidence>
<reference evidence="7" key="1">
    <citation type="submission" date="2016-03" db="EMBL/GenBank/DDBJ databases">
        <title>Complete genome sequence of Solimmundus cernigliae, representing a novel lineage of polycyclic aromatic hydrocarbon degraders within the Gammaproteobacteria.</title>
        <authorList>
            <person name="Singleton D.R."/>
            <person name="Dickey A.N."/>
            <person name="Scholl E.H."/>
            <person name="Wright F.A."/>
            <person name="Aitken M.D."/>
        </authorList>
    </citation>
    <scope>NUCLEOTIDE SEQUENCE [LARGE SCALE GENOMIC DNA]</scope>
    <source>
        <strain evidence="7">TR3.2</strain>
    </source>
</reference>
<gene>
    <name evidence="6" type="ORF">PG2T_03670</name>
</gene>
<sequence>MVPQGWLTETQPVERDEGYAFEQLLYHEARLLDAERFRDWLTLLDPGINYWLPVRENRFRRDPRGIGPRREDPALFDDSLKDLEDRVRRLETGLSWSDDPPGRIRRLISNVTAFASDVPDARAVYSNFLVYRNRRQDEVAILPGARRDLWRRFADGWRLRQREILLDQSVVLDKTLNLIF</sequence>
<dbReference type="Gene3D" id="3.10.450.50">
    <property type="match status" value="1"/>
</dbReference>
<evidence type="ECO:0000256" key="1">
    <source>
        <dbReference type="ARBA" id="ARBA00005211"/>
    </source>
</evidence>
<dbReference type="GO" id="GO:0051213">
    <property type="term" value="F:dioxygenase activity"/>
    <property type="evidence" value="ECO:0007669"/>
    <property type="project" value="UniProtKB-KW"/>
</dbReference>
<evidence type="ECO:0000256" key="3">
    <source>
        <dbReference type="ARBA" id="ARBA00022797"/>
    </source>
</evidence>